<dbReference type="AlphaFoldDB" id="A0A915L9I0"/>
<keyword evidence="1" id="KW-1185">Reference proteome</keyword>
<reference evidence="2" key="1">
    <citation type="submission" date="2022-11" db="UniProtKB">
        <authorList>
            <consortium name="WormBaseParasite"/>
        </authorList>
    </citation>
    <scope>IDENTIFICATION</scope>
</reference>
<evidence type="ECO:0000313" key="2">
    <source>
        <dbReference type="WBParaSite" id="nRc.2.0.1.t46411-RA"/>
    </source>
</evidence>
<organism evidence="1 2">
    <name type="scientific">Romanomermis culicivorax</name>
    <name type="common">Nematode worm</name>
    <dbReference type="NCBI Taxonomy" id="13658"/>
    <lineage>
        <taxon>Eukaryota</taxon>
        <taxon>Metazoa</taxon>
        <taxon>Ecdysozoa</taxon>
        <taxon>Nematoda</taxon>
        <taxon>Enoplea</taxon>
        <taxon>Dorylaimia</taxon>
        <taxon>Mermithida</taxon>
        <taxon>Mermithoidea</taxon>
        <taxon>Mermithidae</taxon>
        <taxon>Romanomermis</taxon>
    </lineage>
</organism>
<protein>
    <submittedName>
        <fullName evidence="2">Uncharacterized protein</fullName>
    </submittedName>
</protein>
<dbReference type="WBParaSite" id="nRc.2.0.1.t46411-RA">
    <property type="protein sequence ID" value="nRc.2.0.1.t46411-RA"/>
    <property type="gene ID" value="nRc.2.0.1.g46411"/>
</dbReference>
<name>A0A915L9I0_ROMCU</name>
<sequence length="81" mass="9539">MLLEAKKGWRNEHIHVQEKVSDDLKNNLKSIQKKNLIASIGGFRVPYQLYSNQMHLTRLLEKILSRSVNRLLTRKILAWIT</sequence>
<accession>A0A915L9I0</accession>
<dbReference type="Proteomes" id="UP000887565">
    <property type="component" value="Unplaced"/>
</dbReference>
<evidence type="ECO:0000313" key="1">
    <source>
        <dbReference type="Proteomes" id="UP000887565"/>
    </source>
</evidence>
<proteinExistence type="predicted"/>